<comment type="caution">
    <text evidence="1">The sequence shown here is derived from an EMBL/GenBank/DDBJ whole genome shotgun (WGS) entry which is preliminary data.</text>
</comment>
<proteinExistence type="predicted"/>
<feature type="non-terminal residue" evidence="1">
    <location>
        <position position="1"/>
    </location>
</feature>
<dbReference type="EMBL" id="DROD01000744">
    <property type="protein sequence ID" value="HHJ53866.1"/>
    <property type="molecule type" value="Genomic_DNA"/>
</dbReference>
<dbReference type="Proteomes" id="UP000886124">
    <property type="component" value="Unassembled WGS sequence"/>
</dbReference>
<organism evidence="1">
    <name type="scientific">Caldithrix abyssi</name>
    <dbReference type="NCBI Taxonomy" id="187145"/>
    <lineage>
        <taxon>Bacteria</taxon>
        <taxon>Pseudomonadati</taxon>
        <taxon>Calditrichota</taxon>
        <taxon>Calditrichia</taxon>
        <taxon>Calditrichales</taxon>
        <taxon>Calditrichaceae</taxon>
        <taxon>Caldithrix</taxon>
    </lineage>
</organism>
<evidence type="ECO:0000313" key="1">
    <source>
        <dbReference type="EMBL" id="HHJ53866.1"/>
    </source>
</evidence>
<reference evidence="1" key="1">
    <citation type="journal article" date="2020" name="mSystems">
        <title>Genome- and Community-Level Interaction Insights into Carbon Utilization and Element Cycling Functions of Hydrothermarchaeota in Hydrothermal Sediment.</title>
        <authorList>
            <person name="Zhou Z."/>
            <person name="Liu Y."/>
            <person name="Xu W."/>
            <person name="Pan J."/>
            <person name="Luo Z.H."/>
            <person name="Li M."/>
        </authorList>
    </citation>
    <scope>NUCLEOTIDE SEQUENCE [LARGE SCALE GENOMIC DNA]</scope>
    <source>
        <strain evidence="1">HyVt-527</strain>
    </source>
</reference>
<dbReference type="AlphaFoldDB" id="A0A7V5PRG2"/>
<gene>
    <name evidence="1" type="ORF">ENJ89_11770</name>
</gene>
<sequence>TISDTPGFAKKGVMVNFYDWKGFIRFEINKKAVESSNLKFSSRLLRLARIVE</sequence>
<dbReference type="Pfam" id="PF13689">
    <property type="entry name" value="DUF4154"/>
    <property type="match status" value="1"/>
</dbReference>
<dbReference type="InterPro" id="IPR025293">
    <property type="entry name" value="YfiR/HmsC-like"/>
</dbReference>
<name>A0A7V5PRG2_CALAY</name>
<protein>
    <submittedName>
        <fullName evidence="1">YfiR family protein</fullName>
    </submittedName>
</protein>
<accession>A0A7V5PRG2</accession>